<dbReference type="EMBL" id="CAMXCT010003757">
    <property type="protein sequence ID" value="CAI4006061.1"/>
    <property type="molecule type" value="Genomic_DNA"/>
</dbReference>
<protein>
    <submittedName>
        <fullName evidence="3">Uncharacterized protein</fullName>
    </submittedName>
</protein>
<sequence length="597" mass="66329">MAAMESHSESINQLESHLKKVKDHVHFLEEKLTLLKTAVGQERPEDVAKVLSQENLDTARKFQKDLTPATCPPGSDRLEDLKSEAESGQEECEQKTAAAKVVLADLGAKGKKIDAAGLALTMENHRSSELAKMEDRTGKVAEVSGDHHQVRSVDEVLEAEGISTSSKTSKMEKYEEVKSKREKDYLDTLQEVFDGPFALPMNFDNIIDVQDETQAELSQIGGKAAQGRVEVENIHENLATHLESVNEQLRACRKWRRNSLEKVPTIRAKAEEDLDAWMKHSVELVDEVSLVEELCMRQTSLSCEEQSATDKIGEAARVSPATDAALAACSEKAIECTDEIARATKETGTSLKEKAMRPLTLALEVAEASVHGLSRAVDQREKQMRTTKKELEASEDNLKQKMKDFNRGACSQTQLAQAKSEVTARKKSLKQQEEELRKVQDRQIKAQHRSDSCFASLSRVGCPAAKNEISQRGKEQAKIAGTFDIFPVQDTPVSASPESTALSMRMSLLEEQLAKIVEEKVSEKLTIQEGYRRFEIDRLEQDNQALREELKDLKALRALDDRSDARSEISAGWELAEQEREEGASSSLPALEDGPSS</sequence>
<evidence type="ECO:0000313" key="4">
    <source>
        <dbReference type="EMBL" id="CAL4793373.1"/>
    </source>
</evidence>
<evidence type="ECO:0000313" key="5">
    <source>
        <dbReference type="Proteomes" id="UP001152797"/>
    </source>
</evidence>
<feature type="compositionally biased region" description="Basic and acidic residues" evidence="2">
    <location>
        <begin position="76"/>
        <end position="85"/>
    </location>
</feature>
<keyword evidence="1" id="KW-0175">Coiled coil</keyword>
<feature type="region of interest" description="Disordered" evidence="2">
    <location>
        <begin position="379"/>
        <end position="398"/>
    </location>
</feature>
<feature type="coiled-coil region" evidence="1">
    <location>
        <begin position="4"/>
        <end position="31"/>
    </location>
</feature>
<evidence type="ECO:0000256" key="2">
    <source>
        <dbReference type="SAM" id="MobiDB-lite"/>
    </source>
</evidence>
<proteinExistence type="predicted"/>
<reference evidence="3" key="1">
    <citation type="submission" date="2022-10" db="EMBL/GenBank/DDBJ databases">
        <authorList>
            <person name="Chen Y."/>
            <person name="Dougan E. K."/>
            <person name="Chan C."/>
            <person name="Rhodes N."/>
            <person name="Thang M."/>
        </authorList>
    </citation>
    <scope>NUCLEOTIDE SEQUENCE</scope>
</reference>
<name>A0A9P1DAS4_9DINO</name>
<gene>
    <name evidence="3" type="ORF">C1SCF055_LOCUS31736</name>
</gene>
<comment type="caution">
    <text evidence="3">The sequence shown here is derived from an EMBL/GenBank/DDBJ whole genome shotgun (WGS) entry which is preliminary data.</text>
</comment>
<dbReference type="EMBL" id="CAMXCT030003757">
    <property type="protein sequence ID" value="CAL4793373.1"/>
    <property type="molecule type" value="Genomic_DNA"/>
</dbReference>
<feature type="region of interest" description="Disordered" evidence="2">
    <location>
        <begin position="561"/>
        <end position="597"/>
    </location>
</feature>
<dbReference type="EMBL" id="CAMXCT020003757">
    <property type="protein sequence ID" value="CAL1159436.1"/>
    <property type="molecule type" value="Genomic_DNA"/>
</dbReference>
<reference evidence="4 5" key="2">
    <citation type="submission" date="2024-05" db="EMBL/GenBank/DDBJ databases">
        <authorList>
            <person name="Chen Y."/>
            <person name="Shah S."/>
            <person name="Dougan E. K."/>
            <person name="Thang M."/>
            <person name="Chan C."/>
        </authorList>
    </citation>
    <scope>NUCLEOTIDE SEQUENCE [LARGE SCALE GENOMIC DNA]</scope>
</reference>
<organism evidence="3">
    <name type="scientific">Cladocopium goreaui</name>
    <dbReference type="NCBI Taxonomy" id="2562237"/>
    <lineage>
        <taxon>Eukaryota</taxon>
        <taxon>Sar</taxon>
        <taxon>Alveolata</taxon>
        <taxon>Dinophyceae</taxon>
        <taxon>Suessiales</taxon>
        <taxon>Symbiodiniaceae</taxon>
        <taxon>Cladocopium</taxon>
    </lineage>
</organism>
<dbReference type="Proteomes" id="UP001152797">
    <property type="component" value="Unassembled WGS sequence"/>
</dbReference>
<evidence type="ECO:0000256" key="1">
    <source>
        <dbReference type="SAM" id="Coils"/>
    </source>
</evidence>
<feature type="region of interest" description="Disordered" evidence="2">
    <location>
        <begin position="66"/>
        <end position="91"/>
    </location>
</feature>
<keyword evidence="5" id="KW-1185">Reference proteome</keyword>
<dbReference type="AlphaFoldDB" id="A0A9P1DAS4"/>
<accession>A0A9P1DAS4</accession>
<evidence type="ECO:0000313" key="3">
    <source>
        <dbReference type="EMBL" id="CAI4006061.1"/>
    </source>
</evidence>